<dbReference type="RefSeq" id="WP_006439503.1">
    <property type="nucleotide sequence ID" value="NZ_DS995355.1"/>
</dbReference>
<evidence type="ECO:0000256" key="2">
    <source>
        <dbReference type="ARBA" id="ARBA00022448"/>
    </source>
</evidence>
<evidence type="ECO:0000259" key="10">
    <source>
        <dbReference type="PROSITE" id="PS50893"/>
    </source>
</evidence>
<accession>B6FXH5</accession>
<evidence type="ECO:0000313" key="13">
    <source>
        <dbReference type="Proteomes" id="UP000003178"/>
    </source>
</evidence>
<evidence type="ECO:0000256" key="8">
    <source>
        <dbReference type="ARBA" id="ARBA00023136"/>
    </source>
</evidence>
<comment type="caution">
    <text evidence="12">The sequence shown here is derived from an EMBL/GenBank/DDBJ whole genome shotgun (WGS) entry which is preliminary data.</text>
</comment>
<keyword evidence="2" id="KW-0813">Transport</keyword>
<dbReference type="eggNOG" id="COG1132">
    <property type="taxonomic scope" value="Bacteria"/>
</dbReference>
<dbReference type="CDD" id="cd03254">
    <property type="entry name" value="ABCC_Glucan_exporter_like"/>
    <property type="match status" value="1"/>
</dbReference>
<dbReference type="Proteomes" id="UP000003178">
    <property type="component" value="Unassembled WGS sequence"/>
</dbReference>
<evidence type="ECO:0000256" key="6">
    <source>
        <dbReference type="ARBA" id="ARBA00022840"/>
    </source>
</evidence>
<feature type="domain" description="ABC transmembrane type-1" evidence="11">
    <location>
        <begin position="26"/>
        <end position="320"/>
    </location>
</feature>
<protein>
    <submittedName>
        <fullName evidence="12">ABC transporter, ATP-binding protein</fullName>
    </submittedName>
</protein>
<dbReference type="InterPro" id="IPR036640">
    <property type="entry name" value="ABC1_TM_sf"/>
</dbReference>
<dbReference type="GO" id="GO:0005886">
    <property type="term" value="C:plasma membrane"/>
    <property type="evidence" value="ECO:0007669"/>
    <property type="project" value="UniProtKB-SubCell"/>
</dbReference>
<feature type="domain" description="ABC transporter" evidence="10">
    <location>
        <begin position="351"/>
        <end position="584"/>
    </location>
</feature>
<dbReference type="InterPro" id="IPR003593">
    <property type="entry name" value="AAA+_ATPase"/>
</dbReference>
<evidence type="ECO:0000256" key="9">
    <source>
        <dbReference type="SAM" id="Phobius"/>
    </source>
</evidence>
<keyword evidence="5" id="KW-0547">Nucleotide-binding</keyword>
<evidence type="ECO:0000313" key="12">
    <source>
        <dbReference type="EMBL" id="EEA85760.1"/>
    </source>
</evidence>
<gene>
    <name evidence="12" type="ORF">CLOHIR_00574</name>
</gene>
<keyword evidence="7 9" id="KW-1133">Transmembrane helix</keyword>
<dbReference type="InterPro" id="IPR011527">
    <property type="entry name" value="ABC1_TM_dom"/>
</dbReference>
<dbReference type="CDD" id="cd18547">
    <property type="entry name" value="ABC_6TM_Tm288_like"/>
    <property type="match status" value="1"/>
</dbReference>
<evidence type="ECO:0000256" key="5">
    <source>
        <dbReference type="ARBA" id="ARBA00022741"/>
    </source>
</evidence>
<dbReference type="InterPro" id="IPR017871">
    <property type="entry name" value="ABC_transporter-like_CS"/>
</dbReference>
<dbReference type="PROSITE" id="PS50929">
    <property type="entry name" value="ABC_TM1F"/>
    <property type="match status" value="1"/>
</dbReference>
<dbReference type="Gene3D" id="1.20.1560.10">
    <property type="entry name" value="ABC transporter type 1, transmembrane domain"/>
    <property type="match status" value="1"/>
</dbReference>
<dbReference type="HOGENOM" id="CLU_000604_84_4_9"/>
<evidence type="ECO:0000259" key="11">
    <source>
        <dbReference type="PROSITE" id="PS50929"/>
    </source>
</evidence>
<dbReference type="GO" id="GO:0016887">
    <property type="term" value="F:ATP hydrolysis activity"/>
    <property type="evidence" value="ECO:0007669"/>
    <property type="project" value="InterPro"/>
</dbReference>
<dbReference type="InterPro" id="IPR003439">
    <property type="entry name" value="ABC_transporter-like_ATP-bd"/>
</dbReference>
<keyword evidence="13" id="KW-1185">Reference proteome</keyword>
<feature type="transmembrane region" description="Helical" evidence="9">
    <location>
        <begin position="21"/>
        <end position="40"/>
    </location>
</feature>
<dbReference type="InterPro" id="IPR039421">
    <property type="entry name" value="Type_1_exporter"/>
</dbReference>
<evidence type="ECO:0000256" key="3">
    <source>
        <dbReference type="ARBA" id="ARBA00022475"/>
    </source>
</evidence>
<dbReference type="PROSITE" id="PS50893">
    <property type="entry name" value="ABC_TRANSPORTER_2"/>
    <property type="match status" value="1"/>
</dbReference>
<dbReference type="GO" id="GO:0015421">
    <property type="term" value="F:ABC-type oligopeptide transporter activity"/>
    <property type="evidence" value="ECO:0007669"/>
    <property type="project" value="TreeGrafter"/>
</dbReference>
<reference evidence="12 13" key="2">
    <citation type="submission" date="2008-10" db="EMBL/GenBank/DDBJ databases">
        <title>Draft genome sequence of Clostridium hiranonis (DSM 13275).</title>
        <authorList>
            <person name="Sudarsanam P."/>
            <person name="Ley R."/>
            <person name="Guruge J."/>
            <person name="Turnbaugh P.J."/>
            <person name="Mahowald M."/>
            <person name="Liep D."/>
            <person name="Gordon J."/>
        </authorList>
    </citation>
    <scope>NUCLEOTIDE SEQUENCE [LARGE SCALE GENOMIC DNA]</scope>
    <source>
        <strain evidence="12 13">DSM 13275</strain>
    </source>
</reference>
<keyword evidence="8 9" id="KW-0472">Membrane</keyword>
<dbReference type="PROSITE" id="PS00211">
    <property type="entry name" value="ABC_TRANSPORTER_1"/>
    <property type="match status" value="1"/>
</dbReference>
<keyword evidence="6 12" id="KW-0067">ATP-binding</keyword>
<dbReference type="EMBL" id="ABWP01000022">
    <property type="protein sequence ID" value="EEA85760.1"/>
    <property type="molecule type" value="Genomic_DNA"/>
</dbReference>
<dbReference type="OrthoDB" id="9762778at2"/>
<evidence type="ECO:0000256" key="1">
    <source>
        <dbReference type="ARBA" id="ARBA00004651"/>
    </source>
</evidence>
<dbReference type="Gene3D" id="3.40.50.300">
    <property type="entry name" value="P-loop containing nucleotide triphosphate hydrolases"/>
    <property type="match status" value="1"/>
</dbReference>
<dbReference type="PANTHER" id="PTHR43394">
    <property type="entry name" value="ATP-DEPENDENT PERMEASE MDL1, MITOCHONDRIAL"/>
    <property type="match status" value="1"/>
</dbReference>
<dbReference type="PANTHER" id="PTHR43394:SF1">
    <property type="entry name" value="ATP-BINDING CASSETTE SUB-FAMILY B MEMBER 10, MITOCHONDRIAL"/>
    <property type="match status" value="1"/>
</dbReference>
<evidence type="ECO:0000256" key="4">
    <source>
        <dbReference type="ARBA" id="ARBA00022692"/>
    </source>
</evidence>
<name>B6FXH5_PEPHT</name>
<comment type="subcellular location">
    <subcellularLocation>
        <location evidence="1">Cell membrane</location>
        <topology evidence="1">Multi-pass membrane protein</topology>
    </subcellularLocation>
</comment>
<dbReference type="FunFam" id="3.40.50.300:FF:000287">
    <property type="entry name" value="Multidrug ABC transporter ATP-binding protein"/>
    <property type="match status" value="1"/>
</dbReference>
<dbReference type="SUPFAM" id="SSF90123">
    <property type="entry name" value="ABC transporter transmembrane region"/>
    <property type="match status" value="1"/>
</dbReference>
<evidence type="ECO:0000256" key="7">
    <source>
        <dbReference type="ARBA" id="ARBA00022989"/>
    </source>
</evidence>
<feature type="transmembrane region" description="Helical" evidence="9">
    <location>
        <begin position="152"/>
        <end position="169"/>
    </location>
</feature>
<dbReference type="GO" id="GO:0005524">
    <property type="term" value="F:ATP binding"/>
    <property type="evidence" value="ECO:0007669"/>
    <property type="project" value="UniProtKB-KW"/>
</dbReference>
<dbReference type="SUPFAM" id="SSF52540">
    <property type="entry name" value="P-loop containing nucleoside triphosphate hydrolases"/>
    <property type="match status" value="1"/>
</dbReference>
<dbReference type="Pfam" id="PF00664">
    <property type="entry name" value="ABC_membrane"/>
    <property type="match status" value="1"/>
</dbReference>
<dbReference type="AlphaFoldDB" id="B6FXH5"/>
<proteinExistence type="predicted"/>
<feature type="transmembrane region" description="Helical" evidence="9">
    <location>
        <begin position="175"/>
        <end position="192"/>
    </location>
</feature>
<keyword evidence="4 9" id="KW-0812">Transmembrane</keyword>
<dbReference type="FunFam" id="1.20.1560.10:FF:000011">
    <property type="entry name" value="Multidrug ABC transporter ATP-binding protein"/>
    <property type="match status" value="1"/>
</dbReference>
<sequence length="588" mass="65885">MAKKLKRFESINTLLKYLKPYRRGFIISIVMLVVTCAAMVTSPNVEGMITNSILKDVTDLAKGVPGARFHMENVIKIIILLLFIYAVKTAAQMISMICITNSIQDTMKDLRNACIEKINALPVKTLDSHPKGDILSRITNDIDAISNAMQQTFMNVISGVLMVCFAIFMMFRVNLVMTLCVLVIIPISYIIIKKIAKVSQESFDIHQRALGDLSANVTESFSGYNEIILFGKQEESVKKFEKINENIRETAYKAQFLSYLMSPLLSLLTYLAIGVVSVIGTIYAIGGVITVGQLQAFVRFIWQVNEPLTQVSQLSSQIQSALSAMDRIHEFIEYEEETDVERKEMVFDGNVEFKDIRFGYGKKEVLHGVSLYAKKGETVAIVGPTGSGKTTIVNLLMRFYDPNSGSIAIDGVDSININRRTLRDNIGMVLQDTWLFTGSIRENIRFSKPDATDEEIEQACKYANADEFISTLPKGYDTVIDEEADNISQGEKQLLTIARAILKDPKVLILDEATSSIDTKTEKNIQDAMDYLMEGRTSFIIAHRLSTIKNADKILVLKDGNIIECGNHNELMKENGFYANLYNSQFNN</sequence>
<organism evidence="12 13">
    <name type="scientific">Peptacetobacter hiranonis (strain DSM 13275 / JCM 10541 / KCTC 15199 / TO-931)</name>
    <name type="common">Clostridium hiranonis</name>
    <dbReference type="NCBI Taxonomy" id="500633"/>
    <lineage>
        <taxon>Bacteria</taxon>
        <taxon>Bacillati</taxon>
        <taxon>Bacillota</taxon>
        <taxon>Clostridia</taxon>
        <taxon>Peptostreptococcales</taxon>
        <taxon>Peptostreptococcaceae</taxon>
        <taxon>Peptacetobacter</taxon>
    </lineage>
</organism>
<keyword evidence="3" id="KW-1003">Cell membrane</keyword>
<feature type="transmembrane region" description="Helical" evidence="9">
    <location>
        <begin position="77"/>
        <end position="99"/>
    </location>
</feature>
<reference evidence="12 13" key="1">
    <citation type="submission" date="2008-09" db="EMBL/GenBank/DDBJ databases">
        <authorList>
            <person name="Fulton L."/>
            <person name="Clifton S."/>
            <person name="Fulton B."/>
            <person name="Xu J."/>
            <person name="Minx P."/>
            <person name="Pepin K.H."/>
            <person name="Johnson M."/>
            <person name="Thiruvilangam P."/>
            <person name="Bhonagiri V."/>
            <person name="Nash W.E."/>
            <person name="Mardis E.R."/>
            <person name="Wilson R.K."/>
        </authorList>
    </citation>
    <scope>NUCLEOTIDE SEQUENCE [LARGE SCALE GENOMIC DNA]</scope>
    <source>
        <strain evidence="12 13">DSM 13275</strain>
    </source>
</reference>
<dbReference type="InterPro" id="IPR027417">
    <property type="entry name" value="P-loop_NTPase"/>
</dbReference>
<dbReference type="STRING" id="500633.CLOHIR_00574"/>
<dbReference type="SMART" id="SM00382">
    <property type="entry name" value="AAA"/>
    <property type="match status" value="1"/>
</dbReference>
<dbReference type="Pfam" id="PF00005">
    <property type="entry name" value="ABC_tran"/>
    <property type="match status" value="1"/>
</dbReference>